<dbReference type="EMBL" id="SNRY01000067">
    <property type="protein sequence ID" value="KAA6348496.1"/>
    <property type="molecule type" value="Genomic_DNA"/>
</dbReference>
<dbReference type="AlphaFoldDB" id="A0A5J4SQY2"/>
<organism evidence="1">
    <name type="scientific">termite gut metagenome</name>
    <dbReference type="NCBI Taxonomy" id="433724"/>
    <lineage>
        <taxon>unclassified sequences</taxon>
        <taxon>metagenomes</taxon>
        <taxon>organismal metagenomes</taxon>
    </lineage>
</organism>
<name>A0A5J4SQY2_9ZZZZ</name>
<gene>
    <name evidence="1" type="ORF">EZS27_004096</name>
</gene>
<accession>A0A5J4SQY2</accession>
<proteinExistence type="predicted"/>
<sequence length="96" mass="11539">MKTEIVNKIRKNHFITDSKIGYQYRENYAFEMARAASVTIDKLKEEWSEGNILEYLDRVGCYPLWVYRTVVSEAIDEVKKYRIASDRYLYDIARRM</sequence>
<reference evidence="1" key="1">
    <citation type="submission" date="2019-03" db="EMBL/GenBank/DDBJ databases">
        <title>Single cell metagenomics reveals metabolic interactions within the superorganism composed of flagellate Streblomastix strix and complex community of Bacteroidetes bacteria on its surface.</title>
        <authorList>
            <person name="Treitli S.C."/>
            <person name="Kolisko M."/>
            <person name="Husnik F."/>
            <person name="Keeling P."/>
            <person name="Hampl V."/>
        </authorList>
    </citation>
    <scope>NUCLEOTIDE SEQUENCE</scope>
    <source>
        <strain evidence="1">STM</strain>
    </source>
</reference>
<comment type="caution">
    <text evidence="1">The sequence shown here is derived from an EMBL/GenBank/DDBJ whole genome shotgun (WGS) entry which is preliminary data.</text>
</comment>
<evidence type="ECO:0000313" key="1">
    <source>
        <dbReference type="EMBL" id="KAA6348496.1"/>
    </source>
</evidence>
<protein>
    <submittedName>
        <fullName evidence="1">Uncharacterized protein</fullName>
    </submittedName>
</protein>